<feature type="transmembrane region" description="Helical" evidence="1">
    <location>
        <begin position="6"/>
        <end position="27"/>
    </location>
</feature>
<feature type="transmembrane region" description="Helical" evidence="1">
    <location>
        <begin position="93"/>
        <end position="113"/>
    </location>
</feature>
<dbReference type="SMART" id="SM00267">
    <property type="entry name" value="GGDEF"/>
    <property type="match status" value="1"/>
</dbReference>
<dbReference type="SUPFAM" id="SSF55073">
    <property type="entry name" value="Nucleotide cyclase"/>
    <property type="match status" value="1"/>
</dbReference>
<organism evidence="3 4">
    <name type="scientific">Paenibacillus turicensis</name>
    <dbReference type="NCBI Taxonomy" id="160487"/>
    <lineage>
        <taxon>Bacteria</taxon>
        <taxon>Bacillati</taxon>
        <taxon>Bacillota</taxon>
        <taxon>Bacilli</taxon>
        <taxon>Bacillales</taxon>
        <taxon>Paenibacillaceae</taxon>
        <taxon>Paenibacillus</taxon>
    </lineage>
</organism>
<dbReference type="Proteomes" id="UP001519272">
    <property type="component" value="Unassembled WGS sequence"/>
</dbReference>
<feature type="transmembrane region" description="Helical" evidence="1">
    <location>
        <begin position="34"/>
        <end position="55"/>
    </location>
</feature>
<feature type="transmembrane region" description="Helical" evidence="1">
    <location>
        <begin position="149"/>
        <end position="167"/>
    </location>
</feature>
<keyword evidence="1" id="KW-0472">Membrane</keyword>
<dbReference type="InterPro" id="IPR043128">
    <property type="entry name" value="Rev_trsase/Diguanyl_cyclase"/>
</dbReference>
<feature type="transmembrane region" description="Helical" evidence="1">
    <location>
        <begin position="173"/>
        <end position="192"/>
    </location>
</feature>
<name>A0ABS4FLG3_9BACL</name>
<dbReference type="InterPro" id="IPR029787">
    <property type="entry name" value="Nucleotide_cyclase"/>
</dbReference>
<feature type="transmembrane region" description="Helical" evidence="1">
    <location>
        <begin position="61"/>
        <end position="81"/>
    </location>
</feature>
<evidence type="ECO:0000313" key="3">
    <source>
        <dbReference type="EMBL" id="MBP1903409.1"/>
    </source>
</evidence>
<proteinExistence type="predicted"/>
<gene>
    <name evidence="3" type="ORF">J2Z32_000021</name>
</gene>
<keyword evidence="1" id="KW-1133">Transmembrane helix</keyword>
<dbReference type="EMBL" id="JAGGKG010000001">
    <property type="protein sequence ID" value="MBP1903409.1"/>
    <property type="molecule type" value="Genomic_DNA"/>
</dbReference>
<comment type="caution">
    <text evidence="3">The sequence shown here is derived from an EMBL/GenBank/DDBJ whole genome shotgun (WGS) entry which is preliminary data.</text>
</comment>
<evidence type="ECO:0000313" key="4">
    <source>
        <dbReference type="Proteomes" id="UP001519272"/>
    </source>
</evidence>
<reference evidence="3 4" key="1">
    <citation type="submission" date="2021-03" db="EMBL/GenBank/DDBJ databases">
        <title>Genomic Encyclopedia of Type Strains, Phase IV (KMG-IV): sequencing the most valuable type-strain genomes for metagenomic binning, comparative biology and taxonomic classification.</title>
        <authorList>
            <person name="Goeker M."/>
        </authorList>
    </citation>
    <scope>NUCLEOTIDE SEQUENCE [LARGE SCALE GENOMIC DNA]</scope>
    <source>
        <strain evidence="3 4">DSM 14349</strain>
    </source>
</reference>
<protein>
    <submittedName>
        <fullName evidence="3">GGDEF domain-containing protein</fullName>
    </submittedName>
</protein>
<dbReference type="Gene3D" id="3.30.70.270">
    <property type="match status" value="1"/>
</dbReference>
<feature type="domain" description="GGDEF" evidence="2">
    <location>
        <begin position="195"/>
        <end position="350"/>
    </location>
</feature>
<feature type="transmembrane region" description="Helical" evidence="1">
    <location>
        <begin position="119"/>
        <end position="137"/>
    </location>
</feature>
<dbReference type="InterPro" id="IPR000160">
    <property type="entry name" value="GGDEF_dom"/>
</dbReference>
<evidence type="ECO:0000256" key="1">
    <source>
        <dbReference type="SAM" id="Phobius"/>
    </source>
</evidence>
<sequence length="357" mass="39986">MMDVTWLLYGATLSVALVLLGMCGMMYMRWKTQLYSGLAAGVGLTTLAVLGQVLIPDKFSSFYLFFLSLNTCGFIVIQIALFRLLHTKRNDKLYVYLAGTGCTLVVAAVSLFLPPSMPALLLLLIVSGVTLYSKFKLLADEGLSHKHSLSLLFYIISLGAYTAATMVNLNLLLMLSLLFMGMAFYMICMQLFERIIHIMQAAAYTSTRDDVTGLYTRKHFFQQSQQLLQRGHAYGVIYLLIDFSQEKNTGMPIDDRFGVVGPVVLKYCDRYGIACRYEQEGVALLVTKAAMELPNLCDSLKLNIEAEIHNQIATGYMEIENGAPLDDLLQRAREGARRMKENGLDKIFDIDHSRILN</sequence>
<keyword evidence="1" id="KW-0812">Transmembrane</keyword>
<keyword evidence="4" id="KW-1185">Reference proteome</keyword>
<dbReference type="RefSeq" id="WP_210087126.1">
    <property type="nucleotide sequence ID" value="NZ_JAGGKG010000001.1"/>
</dbReference>
<evidence type="ECO:0000259" key="2">
    <source>
        <dbReference type="SMART" id="SM00267"/>
    </source>
</evidence>
<accession>A0ABS4FLG3</accession>